<dbReference type="PANTHER" id="PTHR46401">
    <property type="entry name" value="GLYCOSYLTRANSFERASE WBBK-RELATED"/>
    <property type="match status" value="1"/>
</dbReference>
<dbReference type="EC" id="2.4.-.-" evidence="3"/>
<dbReference type="Gene3D" id="3.40.50.2000">
    <property type="entry name" value="Glycogen Phosphorylase B"/>
    <property type="match status" value="2"/>
</dbReference>
<comment type="caution">
    <text evidence="3">The sequence shown here is derived from an EMBL/GenBank/DDBJ whole genome shotgun (WGS) entry which is preliminary data.</text>
</comment>
<reference evidence="3 4" key="1">
    <citation type="submission" date="2016-05" db="EMBL/GenBank/DDBJ databases">
        <title>Single-cell genome of chain-forming Candidatus Thiomargarita nelsonii and comparison to other large sulfur-oxidizing bacteria.</title>
        <authorList>
            <person name="Winkel M."/>
            <person name="Salman V."/>
            <person name="Woyke T."/>
            <person name="Schulz-Vogt H."/>
            <person name="Richter M."/>
            <person name="Flood B."/>
            <person name="Bailey J."/>
            <person name="Amann R."/>
            <person name="Mussmann M."/>
        </authorList>
    </citation>
    <scope>NUCLEOTIDE SEQUENCE [LARGE SCALE GENOMIC DNA]</scope>
    <source>
        <strain evidence="3 4">THI036</strain>
    </source>
</reference>
<dbReference type="GO" id="GO:0009103">
    <property type="term" value="P:lipopolysaccharide biosynthetic process"/>
    <property type="evidence" value="ECO:0007669"/>
    <property type="project" value="TreeGrafter"/>
</dbReference>
<dbReference type="GO" id="GO:0016757">
    <property type="term" value="F:glycosyltransferase activity"/>
    <property type="evidence" value="ECO:0007669"/>
    <property type="project" value="UniProtKB-KW"/>
</dbReference>
<dbReference type="Proteomes" id="UP000076962">
    <property type="component" value="Unassembled WGS sequence"/>
</dbReference>
<dbReference type="EMBL" id="LUTY01000552">
    <property type="protein sequence ID" value="OAD23106.1"/>
    <property type="molecule type" value="Genomic_DNA"/>
</dbReference>
<gene>
    <name evidence="3" type="ORF">THIOM_001067</name>
</gene>
<evidence type="ECO:0000256" key="1">
    <source>
        <dbReference type="ARBA" id="ARBA00022679"/>
    </source>
</evidence>
<evidence type="ECO:0000259" key="2">
    <source>
        <dbReference type="Pfam" id="PF13439"/>
    </source>
</evidence>
<dbReference type="InterPro" id="IPR028098">
    <property type="entry name" value="Glyco_trans_4-like_N"/>
</dbReference>
<organism evidence="3 4">
    <name type="scientific">Candidatus Thiomargarita nelsonii</name>
    <dbReference type="NCBI Taxonomy" id="1003181"/>
    <lineage>
        <taxon>Bacteria</taxon>
        <taxon>Pseudomonadati</taxon>
        <taxon>Pseudomonadota</taxon>
        <taxon>Gammaproteobacteria</taxon>
        <taxon>Thiotrichales</taxon>
        <taxon>Thiotrichaceae</taxon>
        <taxon>Thiomargarita</taxon>
    </lineage>
</organism>
<proteinExistence type="predicted"/>
<keyword evidence="3" id="KW-0328">Glycosyltransferase</keyword>
<feature type="domain" description="Glycosyltransferase subfamily 4-like N-terminal" evidence="2">
    <location>
        <begin position="27"/>
        <end position="165"/>
    </location>
</feature>
<keyword evidence="4" id="KW-1185">Reference proteome</keyword>
<protein>
    <submittedName>
        <fullName evidence="3">Glycosyl transferase group 1</fullName>
        <ecNumber evidence="3">2.4.-.-</ecNumber>
    </submittedName>
</protein>
<sequence length="334" mass="38774">MTSFSKNKQNLSVAIVTSIHPDFDDRVWRHASSLAKEGLEIHLVCPWKIQSGEKKENVTFHTFKPAKSRLQRPFVIPVRVGKKLIPLLRMVDIVHFHDIDLLLWMALLSLRKKVVYDVHEYYAAQVLQRYWIPSPLRPILYYFVLYGERFFSNIIGHVVLVAPSQEKTFSNPRLNKIYVKNYATVKLLEERKEDYHNRRDAVIFIGSQNLNNGSMLFLEIAEQVKKARPNVKFYASDRFGNQNFREEYLQERRNRGLEQTVQLLPNVPPIEIASVLNLATIGINPTLRVGLQINGINTKLFEFMALGLPIITSAGRRKYPDHVHTVRGFPWNVL</sequence>
<evidence type="ECO:0000313" key="3">
    <source>
        <dbReference type="EMBL" id="OAD23106.1"/>
    </source>
</evidence>
<keyword evidence="1 3" id="KW-0808">Transferase</keyword>
<name>A0A176S5B8_9GAMM</name>
<dbReference type="Pfam" id="PF13692">
    <property type="entry name" value="Glyco_trans_1_4"/>
    <property type="match status" value="1"/>
</dbReference>
<dbReference type="SUPFAM" id="SSF53756">
    <property type="entry name" value="UDP-Glycosyltransferase/glycogen phosphorylase"/>
    <property type="match status" value="1"/>
</dbReference>
<dbReference type="Pfam" id="PF13439">
    <property type="entry name" value="Glyco_transf_4"/>
    <property type="match status" value="1"/>
</dbReference>
<accession>A0A176S5B8</accession>
<evidence type="ECO:0000313" key="4">
    <source>
        <dbReference type="Proteomes" id="UP000076962"/>
    </source>
</evidence>
<dbReference type="PANTHER" id="PTHR46401:SF2">
    <property type="entry name" value="GLYCOSYLTRANSFERASE WBBK-RELATED"/>
    <property type="match status" value="1"/>
</dbReference>
<dbReference type="AlphaFoldDB" id="A0A176S5B8"/>